<dbReference type="eggNOG" id="COG1472">
    <property type="taxonomic scope" value="Bacteria"/>
</dbReference>
<dbReference type="AlphaFoldDB" id="A5Z7X0"/>
<keyword evidence="1" id="KW-0378">Hydrolase</keyword>
<dbReference type="InterPro" id="IPR036881">
    <property type="entry name" value="Glyco_hydro_3_C_sf"/>
</dbReference>
<protein>
    <submittedName>
        <fullName evidence="2">Uncharacterized protein</fullName>
    </submittedName>
</protein>
<sequence length="57" mass="6454">MSDSLRGIPVEGFAEKSREAAVEGIVLLKNENGVLPFTKEDKISVFGRPQLEYYRRI</sequence>
<evidence type="ECO:0000313" key="3">
    <source>
        <dbReference type="Proteomes" id="UP000006000"/>
    </source>
</evidence>
<organism evidence="2 3">
    <name type="scientific">Eubacterium ventriosum ATCC 27560</name>
    <dbReference type="NCBI Taxonomy" id="411463"/>
    <lineage>
        <taxon>Bacteria</taxon>
        <taxon>Bacillati</taxon>
        <taxon>Bacillota</taxon>
        <taxon>Clostridia</taxon>
        <taxon>Eubacteriales</taxon>
        <taxon>Eubacteriaceae</taxon>
        <taxon>Eubacterium</taxon>
    </lineage>
</organism>
<dbReference type="GO" id="GO:0004553">
    <property type="term" value="F:hydrolase activity, hydrolyzing O-glycosyl compounds"/>
    <property type="evidence" value="ECO:0007669"/>
    <property type="project" value="InterPro"/>
</dbReference>
<reference evidence="2 3" key="1">
    <citation type="submission" date="2007-03" db="EMBL/GenBank/DDBJ databases">
        <authorList>
            <person name="Fulton L."/>
            <person name="Clifton S."/>
            <person name="Fulton B."/>
            <person name="Xu J."/>
            <person name="Minx P."/>
            <person name="Pepin K.H."/>
            <person name="Johnson M."/>
            <person name="Thiruvilangam P."/>
            <person name="Bhonagiri V."/>
            <person name="Nash W.E."/>
            <person name="Mardis E.R."/>
            <person name="Wilson R.K."/>
        </authorList>
    </citation>
    <scope>NUCLEOTIDE SEQUENCE [LARGE SCALE GENOMIC DNA]</scope>
    <source>
        <strain evidence="2 3">ATCC 27560</strain>
    </source>
</reference>
<proteinExistence type="predicted"/>
<name>A5Z7X0_9FIRM</name>
<evidence type="ECO:0000256" key="1">
    <source>
        <dbReference type="ARBA" id="ARBA00022801"/>
    </source>
</evidence>
<dbReference type="Gene3D" id="3.40.50.1700">
    <property type="entry name" value="Glycoside hydrolase family 3 C-terminal domain"/>
    <property type="match status" value="1"/>
</dbReference>
<reference evidence="2 3" key="2">
    <citation type="submission" date="2007-04" db="EMBL/GenBank/DDBJ databases">
        <title>Draft genome sequence of Eubacterium ventriosum (ATCC 27560).</title>
        <authorList>
            <person name="Sudarsanam P."/>
            <person name="Ley R."/>
            <person name="Guruge J."/>
            <person name="Turnbaugh P.J."/>
            <person name="Mahowald M."/>
            <person name="Liep D."/>
            <person name="Gordon J."/>
        </authorList>
    </citation>
    <scope>NUCLEOTIDE SEQUENCE [LARGE SCALE GENOMIC DNA]</scope>
    <source>
        <strain evidence="2 3">ATCC 27560</strain>
    </source>
</reference>
<dbReference type="EMBL" id="AAVL02000035">
    <property type="protein sequence ID" value="EDM51027.1"/>
    <property type="molecule type" value="Genomic_DNA"/>
</dbReference>
<gene>
    <name evidence="2" type="ORF">EUBVEN_01810</name>
</gene>
<dbReference type="Proteomes" id="UP000006000">
    <property type="component" value="Unassembled WGS sequence"/>
</dbReference>
<dbReference type="HOGENOM" id="CLU_2990009_0_0_9"/>
<accession>A5Z7X0</accession>
<comment type="caution">
    <text evidence="2">The sequence shown here is derived from an EMBL/GenBank/DDBJ whole genome shotgun (WGS) entry which is preliminary data.</text>
</comment>
<evidence type="ECO:0000313" key="2">
    <source>
        <dbReference type="EMBL" id="EDM51027.1"/>
    </source>
</evidence>
<dbReference type="STRING" id="411463.EUBVEN_01810"/>
<dbReference type="GO" id="GO:0005975">
    <property type="term" value="P:carbohydrate metabolic process"/>
    <property type="evidence" value="ECO:0007669"/>
    <property type="project" value="InterPro"/>
</dbReference>
<dbReference type="RefSeq" id="WP_005363332.1">
    <property type="nucleotide sequence ID" value="NZ_DS264285.1"/>
</dbReference>